<organism evidence="2 3">
    <name type="scientific">Aerophobetes bacterium</name>
    <dbReference type="NCBI Taxonomy" id="2030807"/>
    <lineage>
        <taxon>Bacteria</taxon>
        <taxon>Candidatus Aerophobota</taxon>
    </lineage>
</organism>
<sequence>MKVGFPNHPRKNIIQEIKWIGENGFDFVDLFLEEDEATPEKINVEQVKCLLREYKLDVVGHTAWYLPIGSPVKSLREAAVKEATKYFEVLKEIGARFVTIHANWPGGMFSAKEGIKFQVETLRVLLKQARKYNLNLMYEPMDKPEDNIRNVSMILDKVPELFLHIDIGHAALFGKKPEEFIKKFHNKLKHVHLHDNDKNRDLHLPLGCGDVDWERAVKILKEYYDGTITLEVFSRDRDYVLLSREKLKKLWNKL</sequence>
<protein>
    <submittedName>
        <fullName evidence="2">Sugar phosphate isomerase/epimerase</fullName>
    </submittedName>
</protein>
<accession>A0A662DLN4</accession>
<dbReference type="InterPro" id="IPR036237">
    <property type="entry name" value="Xyl_isomerase-like_sf"/>
</dbReference>
<dbReference type="Proteomes" id="UP000280417">
    <property type="component" value="Unassembled WGS sequence"/>
</dbReference>
<dbReference type="Gene3D" id="3.20.20.150">
    <property type="entry name" value="Divalent-metal-dependent TIM barrel enzymes"/>
    <property type="match status" value="1"/>
</dbReference>
<proteinExistence type="predicted"/>
<dbReference type="PANTHER" id="PTHR12110">
    <property type="entry name" value="HYDROXYPYRUVATE ISOMERASE"/>
    <property type="match status" value="1"/>
</dbReference>
<feature type="domain" description="Xylose isomerase-like TIM barrel" evidence="1">
    <location>
        <begin position="19"/>
        <end position="238"/>
    </location>
</feature>
<name>A0A662DLN4_UNCAE</name>
<dbReference type="GO" id="GO:0016853">
    <property type="term" value="F:isomerase activity"/>
    <property type="evidence" value="ECO:0007669"/>
    <property type="project" value="UniProtKB-KW"/>
</dbReference>
<dbReference type="InterPro" id="IPR050312">
    <property type="entry name" value="IolE/XylAMocC-like"/>
</dbReference>
<dbReference type="SUPFAM" id="SSF51658">
    <property type="entry name" value="Xylose isomerase-like"/>
    <property type="match status" value="1"/>
</dbReference>
<dbReference type="InterPro" id="IPR013022">
    <property type="entry name" value="Xyl_isomerase-like_TIM-brl"/>
</dbReference>
<reference evidence="2 3" key="1">
    <citation type="submission" date="2018-06" db="EMBL/GenBank/DDBJ databases">
        <title>Extensive metabolic versatility and redundancy in microbially diverse, dynamic hydrothermal sediments.</title>
        <authorList>
            <person name="Dombrowski N."/>
            <person name="Teske A."/>
            <person name="Baker B.J."/>
        </authorList>
    </citation>
    <scope>NUCLEOTIDE SEQUENCE [LARGE SCALE GENOMIC DNA]</scope>
    <source>
        <strain evidence="2">B3_G15</strain>
    </source>
</reference>
<dbReference type="EMBL" id="QMQA01000013">
    <property type="protein sequence ID" value="RLE15203.1"/>
    <property type="molecule type" value="Genomic_DNA"/>
</dbReference>
<keyword evidence="2" id="KW-0413">Isomerase</keyword>
<dbReference type="Pfam" id="PF01261">
    <property type="entry name" value="AP_endonuc_2"/>
    <property type="match status" value="1"/>
</dbReference>
<gene>
    <name evidence="2" type="ORF">DRJ04_00880</name>
</gene>
<dbReference type="AlphaFoldDB" id="A0A662DLN4"/>
<evidence type="ECO:0000259" key="1">
    <source>
        <dbReference type="Pfam" id="PF01261"/>
    </source>
</evidence>
<evidence type="ECO:0000313" key="2">
    <source>
        <dbReference type="EMBL" id="RLE15203.1"/>
    </source>
</evidence>
<evidence type="ECO:0000313" key="3">
    <source>
        <dbReference type="Proteomes" id="UP000280417"/>
    </source>
</evidence>
<comment type="caution">
    <text evidence="2">The sequence shown here is derived from an EMBL/GenBank/DDBJ whole genome shotgun (WGS) entry which is preliminary data.</text>
</comment>
<dbReference type="PANTHER" id="PTHR12110:SF21">
    <property type="entry name" value="XYLOSE ISOMERASE-LIKE TIM BARREL DOMAIN-CONTAINING PROTEIN"/>
    <property type="match status" value="1"/>
</dbReference>